<dbReference type="InterPro" id="IPR029063">
    <property type="entry name" value="SAM-dependent_MTases_sf"/>
</dbReference>
<proteinExistence type="predicted"/>
<dbReference type="EMBL" id="KZ857472">
    <property type="protein sequence ID" value="RDX43017.1"/>
    <property type="molecule type" value="Genomic_DNA"/>
</dbReference>
<sequence>MFWSHGSLTERLLSPKEDLDYTTPFTYAYQTDENIYAWFERLEDALRLRQLGRGMSACRAAEGSTLCHRETCYALLVRVKPTTSTVDQDPVPAGCSGWYIHKSSSIKSCPSATAIGTSPCSSRPTRRSQQLWARYTRPRTTDLTMMATLGRKERTLREFMDLPAASGWQISNVTRPMGSLWA</sequence>
<evidence type="ECO:0000313" key="2">
    <source>
        <dbReference type="Proteomes" id="UP000256964"/>
    </source>
</evidence>
<gene>
    <name evidence="1" type="ORF">OH76DRAFT_1247088</name>
</gene>
<dbReference type="Proteomes" id="UP000256964">
    <property type="component" value="Unassembled WGS sequence"/>
</dbReference>
<dbReference type="Gene3D" id="3.40.50.150">
    <property type="entry name" value="Vaccinia Virus protein VP39"/>
    <property type="match status" value="1"/>
</dbReference>
<dbReference type="OrthoDB" id="2410195at2759"/>
<evidence type="ECO:0000313" key="1">
    <source>
        <dbReference type="EMBL" id="RDX43017.1"/>
    </source>
</evidence>
<keyword evidence="2" id="KW-1185">Reference proteome</keyword>
<name>A0A371CRZ1_9APHY</name>
<protein>
    <submittedName>
        <fullName evidence="1">Uncharacterized protein</fullName>
    </submittedName>
</protein>
<reference evidence="1 2" key="1">
    <citation type="journal article" date="2018" name="Biotechnol. Biofuels">
        <title>Integrative visual omics of the white-rot fungus Polyporus brumalis exposes the biotechnological potential of its oxidative enzymes for delignifying raw plant biomass.</title>
        <authorList>
            <person name="Miyauchi S."/>
            <person name="Rancon A."/>
            <person name="Drula E."/>
            <person name="Hage H."/>
            <person name="Chaduli D."/>
            <person name="Favel A."/>
            <person name="Grisel S."/>
            <person name="Henrissat B."/>
            <person name="Herpoel-Gimbert I."/>
            <person name="Ruiz-Duenas F.J."/>
            <person name="Chevret D."/>
            <person name="Hainaut M."/>
            <person name="Lin J."/>
            <person name="Wang M."/>
            <person name="Pangilinan J."/>
            <person name="Lipzen A."/>
            <person name="Lesage-Meessen L."/>
            <person name="Navarro D."/>
            <person name="Riley R."/>
            <person name="Grigoriev I.V."/>
            <person name="Zhou S."/>
            <person name="Raouche S."/>
            <person name="Rosso M.N."/>
        </authorList>
    </citation>
    <scope>NUCLEOTIDE SEQUENCE [LARGE SCALE GENOMIC DNA]</scope>
    <source>
        <strain evidence="1 2">BRFM 1820</strain>
    </source>
</reference>
<accession>A0A371CRZ1</accession>
<organism evidence="1 2">
    <name type="scientific">Lentinus brumalis</name>
    <dbReference type="NCBI Taxonomy" id="2498619"/>
    <lineage>
        <taxon>Eukaryota</taxon>
        <taxon>Fungi</taxon>
        <taxon>Dikarya</taxon>
        <taxon>Basidiomycota</taxon>
        <taxon>Agaricomycotina</taxon>
        <taxon>Agaricomycetes</taxon>
        <taxon>Polyporales</taxon>
        <taxon>Polyporaceae</taxon>
        <taxon>Lentinus</taxon>
    </lineage>
</organism>
<dbReference type="AlphaFoldDB" id="A0A371CRZ1"/>